<name>A0A679GRU9_9GAMM</name>
<accession>A0A679GRU9</accession>
<sequence>MKGRALLLALLLLAGCGREQAPRFLPEGDAYPETLSQWGMLHLRDGHLTPAAEVLPYDLNTPLFTDYAHKLRTVWMPEGQPAQYGEDHFDYPVGTVLTKTFYYPKDAQGRLLKNTRDERDPAKGLPLDQVRLVETRILLRQKDGWVALPYVWDEAQREATLEWAGASLDLTLQDYAGQPLAVDYQVPDANQCAGCHEERHGEGVRPLGPKVRHLNRELVYADGNANQLERWQARGFLAGVPGPVADLPRNALFGHPRSDEPLERQARSYLDANCGHCHNPKGPARTSGLFLDAAAAMGINYGLCKQPVAAGKGSGDRLVDIHPGQPDASVLTYRVESTDPSVMMPELGRSTTHREGLDILQRWIASLPGNCQS</sequence>
<evidence type="ECO:0000313" key="2">
    <source>
        <dbReference type="EMBL" id="BCA31068.1"/>
    </source>
</evidence>
<dbReference type="EMBL" id="AP022642">
    <property type="protein sequence ID" value="BCA31068.1"/>
    <property type="molecule type" value="Genomic_DNA"/>
</dbReference>
<feature type="signal peptide" evidence="1">
    <location>
        <begin position="1"/>
        <end position="21"/>
    </location>
</feature>
<protein>
    <recommendedName>
        <fullName evidence="4">Cytochrome c domain-containing protein</fullName>
    </recommendedName>
</protein>
<gene>
    <name evidence="2" type="ORF">PtoMrB4_50450</name>
</gene>
<evidence type="ECO:0000313" key="3">
    <source>
        <dbReference type="Proteomes" id="UP000501237"/>
    </source>
</evidence>
<dbReference type="RefSeq" id="WP_172434776.1">
    <property type="nucleotide sequence ID" value="NZ_AP022642.1"/>
</dbReference>
<dbReference type="KEGG" id="poj:PtoMrB4_50450"/>
<feature type="chain" id="PRO_5025378327" description="Cytochrome c domain-containing protein" evidence="1">
    <location>
        <begin position="22"/>
        <end position="373"/>
    </location>
</feature>
<proteinExistence type="predicted"/>
<keyword evidence="1" id="KW-0732">Signal</keyword>
<dbReference type="GeneID" id="57400274"/>
<dbReference type="PROSITE" id="PS51257">
    <property type="entry name" value="PROKAR_LIPOPROTEIN"/>
    <property type="match status" value="1"/>
</dbReference>
<evidence type="ECO:0008006" key="4">
    <source>
        <dbReference type="Google" id="ProtNLM"/>
    </source>
</evidence>
<evidence type="ECO:0000256" key="1">
    <source>
        <dbReference type="SAM" id="SignalP"/>
    </source>
</evidence>
<dbReference type="NCBIfam" id="TIGR03806">
    <property type="entry name" value="chp_HNE_0200"/>
    <property type="match status" value="1"/>
</dbReference>
<reference evidence="2 3" key="1">
    <citation type="journal article" date="2020" name="Microbiol. Resour. Announc.">
        <title>Complete genome sequence of Pseudomonas otitidis strain MrB4, isolated from Lake Biwa in Japan.</title>
        <authorList>
            <person name="Miyazaki K."/>
            <person name="Hase E."/>
            <person name="Maruya T."/>
        </authorList>
    </citation>
    <scope>NUCLEOTIDE SEQUENCE [LARGE SCALE GENOMIC DNA]</scope>
    <source>
        <strain evidence="2 3">MrB4</strain>
    </source>
</reference>
<dbReference type="Proteomes" id="UP000501237">
    <property type="component" value="Chromosome"/>
</dbReference>
<dbReference type="InterPro" id="IPR022269">
    <property type="entry name" value="SO_2930-like_C"/>
</dbReference>
<dbReference type="AlphaFoldDB" id="A0A679GRU9"/>
<organism evidence="2 3">
    <name type="scientific">Metapseudomonas otitidis</name>
    <dbReference type="NCBI Taxonomy" id="319939"/>
    <lineage>
        <taxon>Bacteria</taxon>
        <taxon>Pseudomonadati</taxon>
        <taxon>Pseudomonadota</taxon>
        <taxon>Gammaproteobacteria</taxon>
        <taxon>Pseudomonadales</taxon>
        <taxon>Pseudomonadaceae</taxon>
        <taxon>Metapseudomonas</taxon>
    </lineage>
</organism>